<dbReference type="EMBL" id="BAABUJ010000046">
    <property type="protein sequence ID" value="GAA5805491.1"/>
    <property type="molecule type" value="Genomic_DNA"/>
</dbReference>
<comment type="caution">
    <text evidence="2">The sequence shown here is derived from an EMBL/GenBank/DDBJ whole genome shotgun (WGS) entry which is preliminary data.</text>
</comment>
<protein>
    <submittedName>
        <fullName evidence="2">Uncharacterized protein</fullName>
    </submittedName>
</protein>
<evidence type="ECO:0000256" key="1">
    <source>
        <dbReference type="SAM" id="Coils"/>
    </source>
</evidence>
<gene>
    <name evidence="2" type="ORF">HPULCUR_011007</name>
</gene>
<accession>A0ABP9YEX9</accession>
<dbReference type="Proteomes" id="UP001476247">
    <property type="component" value="Unassembled WGS sequence"/>
</dbReference>
<keyword evidence="3" id="KW-1185">Reference proteome</keyword>
<reference evidence="2 3" key="1">
    <citation type="submission" date="2024-04" db="EMBL/GenBank/DDBJ databases">
        <title>genome sequences of Mucor flavus KT1a and Helicostylum pulchrum KT1b strains isolation_sourced from the surface of a dry-aged beef.</title>
        <authorList>
            <person name="Toyotome T."/>
            <person name="Hosono M."/>
            <person name="Torimaru M."/>
            <person name="Fukuda K."/>
            <person name="Mikami N."/>
        </authorList>
    </citation>
    <scope>NUCLEOTIDE SEQUENCE [LARGE SCALE GENOMIC DNA]</scope>
    <source>
        <strain evidence="2 3">KT1b</strain>
    </source>
</reference>
<evidence type="ECO:0000313" key="2">
    <source>
        <dbReference type="EMBL" id="GAA5805491.1"/>
    </source>
</evidence>
<keyword evidence="1" id="KW-0175">Coiled coil</keyword>
<feature type="coiled-coil region" evidence="1">
    <location>
        <begin position="19"/>
        <end position="53"/>
    </location>
</feature>
<name>A0ABP9YEX9_9FUNG</name>
<organism evidence="2 3">
    <name type="scientific">Helicostylum pulchrum</name>
    <dbReference type="NCBI Taxonomy" id="562976"/>
    <lineage>
        <taxon>Eukaryota</taxon>
        <taxon>Fungi</taxon>
        <taxon>Fungi incertae sedis</taxon>
        <taxon>Mucoromycota</taxon>
        <taxon>Mucoromycotina</taxon>
        <taxon>Mucoromycetes</taxon>
        <taxon>Mucorales</taxon>
        <taxon>Mucorineae</taxon>
        <taxon>Mucoraceae</taxon>
        <taxon>Helicostylum</taxon>
    </lineage>
</organism>
<proteinExistence type="predicted"/>
<sequence length="87" mass="9508">MSPSILKSNEVSGDSDFDLQKWLKEIEGAENLMNQVETKADNLQAKVDALLLEVGLPNANTQDTVTEATEAVSNVSLTETKQQEKDT</sequence>
<evidence type="ECO:0000313" key="3">
    <source>
        <dbReference type="Proteomes" id="UP001476247"/>
    </source>
</evidence>